<keyword evidence="6" id="KW-0411">Iron-sulfur</keyword>
<dbReference type="OrthoDB" id="368873at2"/>
<evidence type="ECO:0000256" key="5">
    <source>
        <dbReference type="ARBA" id="ARBA00023004"/>
    </source>
</evidence>
<dbReference type="InterPro" id="IPR017900">
    <property type="entry name" value="4Fe4S_Fe_S_CS"/>
</dbReference>
<organism evidence="8 9">
    <name type="scientific">Desulfopila aestuarii DSM 18488</name>
    <dbReference type="NCBI Taxonomy" id="1121416"/>
    <lineage>
        <taxon>Bacteria</taxon>
        <taxon>Pseudomonadati</taxon>
        <taxon>Thermodesulfobacteriota</taxon>
        <taxon>Desulfobulbia</taxon>
        <taxon>Desulfobulbales</taxon>
        <taxon>Desulfocapsaceae</taxon>
        <taxon>Desulfopila</taxon>
    </lineage>
</organism>
<keyword evidence="1" id="KW-0285">Flavoprotein</keyword>
<protein>
    <submittedName>
        <fullName evidence="8">Nitroreductase</fullName>
    </submittedName>
</protein>
<keyword evidence="3" id="KW-0479">Metal-binding</keyword>
<dbReference type="PROSITE" id="PS00198">
    <property type="entry name" value="4FE4S_FER_1"/>
    <property type="match status" value="1"/>
</dbReference>
<name>A0A1M7Y5X2_9BACT</name>
<dbReference type="InterPro" id="IPR050627">
    <property type="entry name" value="Nitroreductase/BluB"/>
</dbReference>
<dbReference type="Pfam" id="PF00881">
    <property type="entry name" value="Nitroreductase"/>
    <property type="match status" value="1"/>
</dbReference>
<dbReference type="PANTHER" id="PTHR23026">
    <property type="entry name" value="NADPH NITROREDUCTASE"/>
    <property type="match status" value="1"/>
</dbReference>
<sequence length="310" mass="33585">MVVIDTEKCNGCGLCTTVCPHRLLQIQDDLAGTVDGDCMGCGHCQAVCPTGAIEVEGLAGALGLQRLTESFQAIQPGEYDGSDLVRLMRSRRSCRSYTAEKVELALLEDLVRIGTTAPSGTNSQSWNFVILPERADVEVLGDLTADFFRQLNNQAKNPLYRFLARLFAGDALGNYYRSHYASVAEALREWDEMGIDRLFHGATAAILVTGKRAASCPGEDALLASQNILLAAHAMGLGSCLIGYVVEAMRRSGRMRQMMAIPADEEIYSVIGLGYPAIRYRQVAGRRPVRPRVLHLGSTQSAAAKGESGR</sequence>
<dbReference type="GO" id="GO:0016491">
    <property type="term" value="F:oxidoreductase activity"/>
    <property type="evidence" value="ECO:0007669"/>
    <property type="project" value="UniProtKB-KW"/>
</dbReference>
<evidence type="ECO:0000256" key="3">
    <source>
        <dbReference type="ARBA" id="ARBA00022723"/>
    </source>
</evidence>
<accession>A0A1M7Y5X2</accession>
<dbReference type="InterPro" id="IPR000415">
    <property type="entry name" value="Nitroreductase-like"/>
</dbReference>
<dbReference type="Gene3D" id="3.40.109.10">
    <property type="entry name" value="NADH Oxidase"/>
    <property type="match status" value="1"/>
</dbReference>
<keyword evidence="5" id="KW-0408">Iron</keyword>
<keyword evidence="4" id="KW-0560">Oxidoreductase</keyword>
<evidence type="ECO:0000256" key="1">
    <source>
        <dbReference type="ARBA" id="ARBA00022630"/>
    </source>
</evidence>
<evidence type="ECO:0000256" key="2">
    <source>
        <dbReference type="ARBA" id="ARBA00022643"/>
    </source>
</evidence>
<dbReference type="GO" id="GO:0046872">
    <property type="term" value="F:metal ion binding"/>
    <property type="evidence" value="ECO:0007669"/>
    <property type="project" value="UniProtKB-KW"/>
</dbReference>
<evidence type="ECO:0000313" key="8">
    <source>
        <dbReference type="EMBL" id="SHO47887.1"/>
    </source>
</evidence>
<feature type="domain" description="4Fe-4S ferredoxin-type" evidence="7">
    <location>
        <begin position="30"/>
        <end position="58"/>
    </location>
</feature>
<dbReference type="GO" id="GO:0051536">
    <property type="term" value="F:iron-sulfur cluster binding"/>
    <property type="evidence" value="ECO:0007669"/>
    <property type="project" value="UniProtKB-KW"/>
</dbReference>
<evidence type="ECO:0000256" key="4">
    <source>
        <dbReference type="ARBA" id="ARBA00023002"/>
    </source>
</evidence>
<proteinExistence type="predicted"/>
<evidence type="ECO:0000313" key="9">
    <source>
        <dbReference type="Proteomes" id="UP000184603"/>
    </source>
</evidence>
<dbReference type="InterPro" id="IPR029479">
    <property type="entry name" value="Nitroreductase"/>
</dbReference>
<dbReference type="PANTHER" id="PTHR23026:SF90">
    <property type="entry name" value="IODOTYROSINE DEIODINASE 1"/>
    <property type="match status" value="1"/>
</dbReference>
<dbReference type="EMBL" id="FRFE01000008">
    <property type="protein sequence ID" value="SHO47887.1"/>
    <property type="molecule type" value="Genomic_DNA"/>
</dbReference>
<keyword evidence="9" id="KW-1185">Reference proteome</keyword>
<dbReference type="Pfam" id="PF13237">
    <property type="entry name" value="Fer4_10"/>
    <property type="match status" value="1"/>
</dbReference>
<evidence type="ECO:0000256" key="6">
    <source>
        <dbReference type="ARBA" id="ARBA00023014"/>
    </source>
</evidence>
<evidence type="ECO:0000259" key="7">
    <source>
        <dbReference type="PROSITE" id="PS51379"/>
    </source>
</evidence>
<gene>
    <name evidence="8" type="ORF">SAMN02745220_02029</name>
</gene>
<feature type="domain" description="4Fe-4S ferredoxin-type" evidence="7">
    <location>
        <begin position="1"/>
        <end position="29"/>
    </location>
</feature>
<dbReference type="PROSITE" id="PS51379">
    <property type="entry name" value="4FE4S_FER_2"/>
    <property type="match status" value="2"/>
</dbReference>
<dbReference type="SUPFAM" id="SSF55469">
    <property type="entry name" value="FMN-dependent nitroreductase-like"/>
    <property type="match status" value="1"/>
</dbReference>
<dbReference type="Gene3D" id="3.30.70.20">
    <property type="match status" value="1"/>
</dbReference>
<dbReference type="AlphaFoldDB" id="A0A1M7Y5X2"/>
<dbReference type="SUPFAM" id="SSF54862">
    <property type="entry name" value="4Fe-4S ferredoxins"/>
    <property type="match status" value="1"/>
</dbReference>
<dbReference type="InterPro" id="IPR017896">
    <property type="entry name" value="4Fe4S_Fe-S-bd"/>
</dbReference>
<reference evidence="8 9" key="1">
    <citation type="submission" date="2016-12" db="EMBL/GenBank/DDBJ databases">
        <authorList>
            <person name="Song W.-J."/>
            <person name="Kurnit D.M."/>
        </authorList>
    </citation>
    <scope>NUCLEOTIDE SEQUENCE [LARGE SCALE GENOMIC DNA]</scope>
    <source>
        <strain evidence="8 9">DSM 18488</strain>
    </source>
</reference>
<dbReference type="Proteomes" id="UP000184603">
    <property type="component" value="Unassembled WGS sequence"/>
</dbReference>
<keyword evidence="2" id="KW-0288">FMN</keyword>
<dbReference type="STRING" id="1121416.SAMN02745220_02029"/>
<dbReference type="RefSeq" id="WP_073613402.1">
    <property type="nucleotide sequence ID" value="NZ_FRFE01000008.1"/>
</dbReference>